<evidence type="ECO:0000313" key="6">
    <source>
        <dbReference type="Proteomes" id="UP001168640"/>
    </source>
</evidence>
<evidence type="ECO:0000259" key="4">
    <source>
        <dbReference type="PROSITE" id="PS51857"/>
    </source>
</evidence>
<accession>A0ABT8VYS5</accession>
<reference evidence="5" key="1">
    <citation type="submission" date="2023-07" db="EMBL/GenBank/DDBJ databases">
        <title>Marinobacter sp. chi1 genome sequencing and assembly.</title>
        <authorList>
            <person name="Park S."/>
        </authorList>
    </citation>
    <scope>NUCLEOTIDE SEQUENCE</scope>
    <source>
        <strain evidence="5">Chi1</strain>
    </source>
</reference>
<dbReference type="InterPro" id="IPR012340">
    <property type="entry name" value="NA-bd_OB-fold"/>
</dbReference>
<evidence type="ECO:0000313" key="5">
    <source>
        <dbReference type="EMBL" id="MDO3721145.1"/>
    </source>
</evidence>
<dbReference type="InterPro" id="IPR002059">
    <property type="entry name" value="CSP_DNA-bd"/>
</dbReference>
<gene>
    <name evidence="5" type="ORF">QVZ43_05385</name>
</gene>
<evidence type="ECO:0000256" key="2">
    <source>
        <dbReference type="ARBA" id="ARBA00022490"/>
    </source>
</evidence>
<dbReference type="InterPro" id="IPR011129">
    <property type="entry name" value="CSD"/>
</dbReference>
<dbReference type="InterPro" id="IPR019844">
    <property type="entry name" value="CSD_CS"/>
</dbReference>
<dbReference type="Gene3D" id="6.20.370.130">
    <property type="match status" value="1"/>
</dbReference>
<evidence type="ECO:0000256" key="3">
    <source>
        <dbReference type="RuleBase" id="RU000408"/>
    </source>
</evidence>
<protein>
    <submittedName>
        <fullName evidence="5">Cold-shock protein</fullName>
    </submittedName>
</protein>
<dbReference type="Gene3D" id="2.40.50.140">
    <property type="entry name" value="Nucleic acid-binding proteins"/>
    <property type="match status" value="1"/>
</dbReference>
<evidence type="ECO:0000256" key="1">
    <source>
        <dbReference type="ARBA" id="ARBA00004496"/>
    </source>
</evidence>
<keyword evidence="6" id="KW-1185">Reference proteome</keyword>
<dbReference type="InterPro" id="IPR012156">
    <property type="entry name" value="Cold_shock_CspA"/>
</dbReference>
<sequence length="68" mass="7273">MSTTTGTVKFFNESKGFGFITREGGPDVFVHYSAIQGSGFKTLAEGQQVEFTITQGQKGPQAENVVAL</sequence>
<keyword evidence="2" id="KW-0963">Cytoplasm</keyword>
<comment type="subcellular location">
    <subcellularLocation>
        <location evidence="1 3">Cytoplasm</location>
    </subcellularLocation>
</comment>
<comment type="caution">
    <text evidence="5">The sequence shown here is derived from an EMBL/GenBank/DDBJ whole genome shotgun (WGS) entry which is preliminary data.</text>
</comment>
<dbReference type="RefSeq" id="WP_223794786.1">
    <property type="nucleotide sequence ID" value="NZ_JAUMIS010000001.1"/>
</dbReference>
<name>A0ABT8VYS5_9GAMM</name>
<dbReference type="EMBL" id="JAUMIS010000001">
    <property type="protein sequence ID" value="MDO3721145.1"/>
    <property type="molecule type" value="Genomic_DNA"/>
</dbReference>
<dbReference type="PROSITE" id="PS00352">
    <property type="entry name" value="CSD_1"/>
    <property type="match status" value="1"/>
</dbReference>
<dbReference type="PROSITE" id="PS51857">
    <property type="entry name" value="CSD_2"/>
    <property type="match status" value="1"/>
</dbReference>
<dbReference type="PRINTS" id="PR00050">
    <property type="entry name" value="COLDSHOCK"/>
</dbReference>
<feature type="domain" description="CSD" evidence="4">
    <location>
        <begin position="3"/>
        <end position="67"/>
    </location>
</feature>
<dbReference type="SMART" id="SM00357">
    <property type="entry name" value="CSP"/>
    <property type="match status" value="1"/>
</dbReference>
<proteinExistence type="predicted"/>
<dbReference type="CDD" id="cd04458">
    <property type="entry name" value="CSP_CDS"/>
    <property type="match status" value="1"/>
</dbReference>
<dbReference type="Proteomes" id="UP001168640">
    <property type="component" value="Unassembled WGS sequence"/>
</dbReference>
<organism evidence="5 6">
    <name type="scientific">Marinobacter suaedae</name>
    <dbReference type="NCBI Taxonomy" id="3057675"/>
    <lineage>
        <taxon>Bacteria</taxon>
        <taxon>Pseudomonadati</taxon>
        <taxon>Pseudomonadota</taxon>
        <taxon>Gammaproteobacteria</taxon>
        <taxon>Pseudomonadales</taxon>
        <taxon>Marinobacteraceae</taxon>
        <taxon>Marinobacter</taxon>
    </lineage>
</organism>
<dbReference type="PANTHER" id="PTHR11544">
    <property type="entry name" value="COLD SHOCK DOMAIN CONTAINING PROTEINS"/>
    <property type="match status" value="1"/>
</dbReference>
<dbReference type="InterPro" id="IPR050181">
    <property type="entry name" value="Cold_shock_domain"/>
</dbReference>
<dbReference type="SUPFAM" id="SSF50249">
    <property type="entry name" value="Nucleic acid-binding proteins"/>
    <property type="match status" value="1"/>
</dbReference>
<dbReference type="PIRSF" id="PIRSF002599">
    <property type="entry name" value="Cold_shock_A"/>
    <property type="match status" value="1"/>
</dbReference>
<dbReference type="Pfam" id="PF00313">
    <property type="entry name" value="CSD"/>
    <property type="match status" value="1"/>
</dbReference>